<reference evidence="1 2" key="1">
    <citation type="submission" date="2016-10" db="EMBL/GenBank/DDBJ databases">
        <title>Draft genome sequences of four alkaliphilic bacteria belonging to the Anaerobacillus genus.</title>
        <authorList>
            <person name="Bassil N.M."/>
            <person name="Lloyd J.R."/>
        </authorList>
    </citation>
    <scope>NUCLEOTIDE SEQUENCE [LARGE SCALE GENOMIC DNA]</scope>
    <source>
        <strain evidence="1 2">DSM 18345</strain>
    </source>
</reference>
<evidence type="ECO:0008006" key="3">
    <source>
        <dbReference type="Google" id="ProtNLM"/>
    </source>
</evidence>
<evidence type="ECO:0000313" key="1">
    <source>
        <dbReference type="EMBL" id="OIJ16725.1"/>
    </source>
</evidence>
<keyword evidence="2" id="KW-1185">Reference proteome</keyword>
<organism evidence="1 2">
    <name type="scientific">Anaerobacillus alkalilacustris</name>
    <dbReference type="NCBI Taxonomy" id="393763"/>
    <lineage>
        <taxon>Bacteria</taxon>
        <taxon>Bacillati</taxon>
        <taxon>Bacillota</taxon>
        <taxon>Bacilli</taxon>
        <taxon>Bacillales</taxon>
        <taxon>Bacillaceae</taxon>
        <taxon>Anaerobacillus</taxon>
    </lineage>
</organism>
<accession>A0A1S2LZ59</accession>
<dbReference type="Proteomes" id="UP000179524">
    <property type="component" value="Unassembled WGS sequence"/>
</dbReference>
<protein>
    <recommendedName>
        <fullName evidence="3">LysM domain-containing protein</fullName>
    </recommendedName>
</protein>
<proteinExistence type="predicted"/>
<gene>
    <name evidence="1" type="ORF">BKP37_05710</name>
</gene>
<dbReference type="RefSeq" id="WP_071308710.1">
    <property type="nucleotide sequence ID" value="NZ_MLQR01000004.1"/>
</dbReference>
<dbReference type="OrthoDB" id="2691912at2"/>
<sequence length="115" mass="12597">MKKLIAPILLLITIYSIYYDLNIGTLPTNTIVAAESTTTVNDSANNPVEKNENIPSESIVVEPGYTVLSIVEELHIGPVNATIQQIINDFETLNSNTNASNIKIGEAYLFPIYTN</sequence>
<dbReference type="EMBL" id="MLQR01000004">
    <property type="protein sequence ID" value="OIJ16725.1"/>
    <property type="molecule type" value="Genomic_DNA"/>
</dbReference>
<dbReference type="AlphaFoldDB" id="A0A1S2LZ59"/>
<name>A0A1S2LZ59_9BACI</name>
<comment type="caution">
    <text evidence="1">The sequence shown here is derived from an EMBL/GenBank/DDBJ whole genome shotgun (WGS) entry which is preliminary data.</text>
</comment>
<evidence type="ECO:0000313" key="2">
    <source>
        <dbReference type="Proteomes" id="UP000179524"/>
    </source>
</evidence>